<evidence type="ECO:0000259" key="5">
    <source>
        <dbReference type="Pfam" id="PF00669"/>
    </source>
</evidence>
<keyword evidence="8" id="KW-1185">Reference proteome</keyword>
<keyword evidence="7" id="KW-0282">Flagellum</keyword>
<name>A0A1I3C812_9FIRM</name>
<evidence type="ECO:0000313" key="8">
    <source>
        <dbReference type="Proteomes" id="UP000199287"/>
    </source>
</evidence>
<keyword evidence="7" id="KW-0966">Cell projection</keyword>
<comment type="subcellular location">
    <subcellularLocation>
        <location evidence="4">Secreted</location>
    </subcellularLocation>
    <subcellularLocation>
        <location evidence="4">Bacterial flagellum</location>
    </subcellularLocation>
</comment>
<dbReference type="EMBL" id="FOQA01000002">
    <property type="protein sequence ID" value="SFH70309.1"/>
    <property type="molecule type" value="Genomic_DNA"/>
</dbReference>
<dbReference type="Pfam" id="PF00700">
    <property type="entry name" value="Flagellin_C"/>
    <property type="match status" value="1"/>
</dbReference>
<feature type="domain" description="Flagellin C-terminal" evidence="6">
    <location>
        <begin position="479"/>
        <end position="564"/>
    </location>
</feature>
<keyword evidence="7" id="KW-0969">Cilium</keyword>
<comment type="similarity">
    <text evidence="1 4">Belongs to the bacterial flagellin family.</text>
</comment>
<dbReference type="Proteomes" id="UP000199287">
    <property type="component" value="Unassembled WGS sequence"/>
</dbReference>
<dbReference type="Gene3D" id="1.20.1330.10">
    <property type="entry name" value="f41 fragment of flagellin, N-terminal domain"/>
    <property type="match status" value="2"/>
</dbReference>
<evidence type="ECO:0000256" key="4">
    <source>
        <dbReference type="RuleBase" id="RU362073"/>
    </source>
</evidence>
<sequence length="565" mass="60976">MRINNNLMAMNTHRQLGIAQGSGSKSMEKLSSGFRINRAGDDAAGLAISEKMRAQIRGLNQASRNAQDGISLIQTAEGALNESHAILQRMRELSVQASNDTNVDVDREEIQKEVIQLTSELNRIANTTEFNTMKLLDGSASAQSATGATVEKITTEQLVVNTATGITAGDDAIELKDNQLEISAYNNFDWSDVEDGSTITISTDDGKLTVVIDAEEATGNRELNVSEDFVPNWDENDEYTYNAHGVSFTITKEAFEAAEDGDDLVITSDDIVDGGSLIGTISTADDWADNDGLSEIVDYIAVDADKLNAEFGDAVASYMTIEFDGTGANGAITVTIFDADNNELSEDVYENLGLSNDDIFNYDNHGINFDLKIADITEEIESNNLHFETENFDVTENNALALQIGANQNQFMEVSIDDVTATALFVSASGGGEQEVTLQDGSTVNAWFRDVQEVTDGTSADAAEYALDVTSFEKAEAAITVINDSIERVSAARSNLGAVQNRLEHTISNLDNSAENLQAAESRIRDVDMAAEMMELTKQNILQQASTAMLAQANQAPQSVLQLLG</sequence>
<dbReference type="InterPro" id="IPR046358">
    <property type="entry name" value="Flagellin_C"/>
</dbReference>
<evidence type="ECO:0000256" key="3">
    <source>
        <dbReference type="ARBA" id="ARBA00023143"/>
    </source>
</evidence>
<dbReference type="STRING" id="69895.SAMN05192551_102254"/>
<dbReference type="GO" id="GO:0005576">
    <property type="term" value="C:extracellular region"/>
    <property type="evidence" value="ECO:0007669"/>
    <property type="project" value="UniProtKB-SubCell"/>
</dbReference>
<dbReference type="Gene3D" id="6.10.10.10">
    <property type="entry name" value="Flagellar export chaperone, C-terminal domain"/>
    <property type="match status" value="1"/>
</dbReference>
<protein>
    <recommendedName>
        <fullName evidence="2 4">Flagellin</fullName>
    </recommendedName>
</protein>
<evidence type="ECO:0000256" key="1">
    <source>
        <dbReference type="ARBA" id="ARBA00005709"/>
    </source>
</evidence>
<gene>
    <name evidence="7" type="ORF">SAMN05192551_102254</name>
</gene>
<dbReference type="InterPro" id="IPR001492">
    <property type="entry name" value="Flagellin"/>
</dbReference>
<evidence type="ECO:0000313" key="7">
    <source>
        <dbReference type="EMBL" id="SFH70309.1"/>
    </source>
</evidence>
<dbReference type="AlphaFoldDB" id="A0A1I3C812"/>
<accession>A0A1I3C812</accession>
<dbReference type="RefSeq" id="WP_093370547.1">
    <property type="nucleotide sequence ID" value="NZ_FOQA01000002.1"/>
</dbReference>
<comment type="function">
    <text evidence="4">Flagellin is the subunit protein which polymerizes to form the filaments of bacterial flagella.</text>
</comment>
<dbReference type="InterPro" id="IPR001029">
    <property type="entry name" value="Flagellin_N"/>
</dbReference>
<dbReference type="GO" id="GO:0005198">
    <property type="term" value="F:structural molecule activity"/>
    <property type="evidence" value="ECO:0007669"/>
    <property type="project" value="UniProtKB-UniRule"/>
</dbReference>
<proteinExistence type="inferred from homology"/>
<feature type="domain" description="Flagellin N-terminal" evidence="5">
    <location>
        <begin position="3"/>
        <end position="139"/>
    </location>
</feature>
<reference evidence="8" key="1">
    <citation type="submission" date="2016-10" db="EMBL/GenBank/DDBJ databases">
        <authorList>
            <person name="Varghese N."/>
            <person name="Submissions S."/>
        </authorList>
    </citation>
    <scope>NUCLEOTIDE SEQUENCE [LARGE SCALE GENOMIC DNA]</scope>
    <source>
        <strain evidence="8">Z-7934</strain>
    </source>
</reference>
<organism evidence="7 8">
    <name type="scientific">Tindallia magadiensis</name>
    <dbReference type="NCBI Taxonomy" id="69895"/>
    <lineage>
        <taxon>Bacteria</taxon>
        <taxon>Bacillati</taxon>
        <taxon>Bacillota</taxon>
        <taxon>Clostridia</taxon>
        <taxon>Peptostreptococcales</taxon>
        <taxon>Tindalliaceae</taxon>
        <taxon>Tindallia</taxon>
    </lineage>
</organism>
<dbReference type="InterPro" id="IPR042187">
    <property type="entry name" value="Flagellin_C_sub2"/>
</dbReference>
<keyword evidence="4" id="KW-0964">Secreted</keyword>
<evidence type="ECO:0000256" key="2">
    <source>
        <dbReference type="ARBA" id="ARBA00020110"/>
    </source>
</evidence>
<dbReference type="Pfam" id="PF00669">
    <property type="entry name" value="Flagellin_N"/>
    <property type="match status" value="1"/>
</dbReference>
<dbReference type="GO" id="GO:0009288">
    <property type="term" value="C:bacterial-type flagellum"/>
    <property type="evidence" value="ECO:0007669"/>
    <property type="project" value="UniProtKB-SubCell"/>
</dbReference>
<dbReference type="OrthoDB" id="9796789at2"/>
<evidence type="ECO:0000259" key="6">
    <source>
        <dbReference type="Pfam" id="PF00700"/>
    </source>
</evidence>
<keyword evidence="3 4" id="KW-0975">Bacterial flagellum</keyword>
<dbReference type="PANTHER" id="PTHR42792:SF2">
    <property type="entry name" value="FLAGELLIN"/>
    <property type="match status" value="1"/>
</dbReference>
<dbReference type="PRINTS" id="PR00207">
    <property type="entry name" value="FLAGELLIN"/>
</dbReference>
<dbReference type="SUPFAM" id="SSF64518">
    <property type="entry name" value="Phase 1 flagellin"/>
    <property type="match status" value="1"/>
</dbReference>
<dbReference type="PANTHER" id="PTHR42792">
    <property type="entry name" value="FLAGELLIN"/>
    <property type="match status" value="1"/>
</dbReference>